<dbReference type="AlphaFoldDB" id="A0A5J9SXU0"/>
<comment type="caution">
    <text evidence="1">The sequence shown here is derived from an EMBL/GenBank/DDBJ whole genome shotgun (WGS) entry which is preliminary data.</text>
</comment>
<name>A0A5J9SXU0_9POAL</name>
<proteinExistence type="predicted"/>
<evidence type="ECO:0000313" key="1">
    <source>
        <dbReference type="EMBL" id="TVU03858.1"/>
    </source>
</evidence>
<protein>
    <recommendedName>
        <fullName evidence="3">F-box associated domain-containing protein</fullName>
    </recommendedName>
</protein>
<accession>A0A5J9SXU0</accession>
<dbReference type="Gramene" id="TVU03858">
    <property type="protein sequence ID" value="TVU03858"/>
    <property type="gene ID" value="EJB05_50596"/>
</dbReference>
<evidence type="ECO:0008006" key="3">
    <source>
        <dbReference type="Google" id="ProtNLM"/>
    </source>
</evidence>
<organism evidence="1 2">
    <name type="scientific">Eragrostis curvula</name>
    <name type="common">weeping love grass</name>
    <dbReference type="NCBI Taxonomy" id="38414"/>
    <lineage>
        <taxon>Eukaryota</taxon>
        <taxon>Viridiplantae</taxon>
        <taxon>Streptophyta</taxon>
        <taxon>Embryophyta</taxon>
        <taxon>Tracheophyta</taxon>
        <taxon>Spermatophyta</taxon>
        <taxon>Magnoliopsida</taxon>
        <taxon>Liliopsida</taxon>
        <taxon>Poales</taxon>
        <taxon>Poaceae</taxon>
        <taxon>PACMAD clade</taxon>
        <taxon>Chloridoideae</taxon>
        <taxon>Eragrostideae</taxon>
        <taxon>Eragrostidinae</taxon>
        <taxon>Eragrostis</taxon>
    </lineage>
</organism>
<dbReference type="PANTHER" id="PTHR33186:SF15">
    <property type="entry name" value="OS06G0249850 PROTEIN"/>
    <property type="match status" value="1"/>
</dbReference>
<dbReference type="PANTHER" id="PTHR33186">
    <property type="entry name" value="OS10G0136150 PROTEIN-RELATED"/>
    <property type="match status" value="1"/>
</dbReference>
<reference evidence="1 2" key="1">
    <citation type="journal article" date="2019" name="Sci. Rep.">
        <title>A high-quality genome of Eragrostis curvula grass provides insights into Poaceae evolution and supports new strategies to enhance forage quality.</title>
        <authorList>
            <person name="Carballo J."/>
            <person name="Santos B.A.C.M."/>
            <person name="Zappacosta D."/>
            <person name="Garbus I."/>
            <person name="Selva J.P."/>
            <person name="Gallo C.A."/>
            <person name="Diaz A."/>
            <person name="Albertini E."/>
            <person name="Caccamo M."/>
            <person name="Echenique V."/>
        </authorList>
    </citation>
    <scope>NUCLEOTIDE SEQUENCE [LARGE SCALE GENOMIC DNA]</scope>
    <source>
        <strain evidence="2">cv. Victoria</strain>
        <tissue evidence="1">Leaf</tissue>
    </source>
</reference>
<feature type="non-terminal residue" evidence="1">
    <location>
        <position position="1"/>
    </location>
</feature>
<evidence type="ECO:0000313" key="2">
    <source>
        <dbReference type="Proteomes" id="UP000324897"/>
    </source>
</evidence>
<sequence>MPSTPSTAASYSGTRGLCYSSRGVPSRARSGGCQCLASVGLDGTQRCFALMECGSGTFAVASMGNDNINGFTYAYVYSSEQLVWSEPISIQDRSVRVTRGYSAVQAGTTVYCQCLREDSSKLLAYELCKQQLSFVSLPSVGRLDVYYSFALKKADEGKLGLLMARQDRKLFVWSRKAAPDGDADWTQQRVFELDKMLPSRIRWYHYVLFAAPSRNGVIVIKVYGALFIIDLKSGGVTELLVDGRRAVKDIYRVFPYLNNQISRCYILYHKDAIMKLVYLGDGSH</sequence>
<dbReference type="EMBL" id="RWGY01000137">
    <property type="protein sequence ID" value="TVU03858.1"/>
    <property type="molecule type" value="Genomic_DNA"/>
</dbReference>
<dbReference type="Proteomes" id="UP000324897">
    <property type="component" value="Unassembled WGS sequence"/>
</dbReference>
<keyword evidence="2" id="KW-1185">Reference proteome</keyword>
<gene>
    <name evidence="1" type="ORF">EJB05_50596</name>
</gene>